<reference evidence="2 3" key="1">
    <citation type="submission" date="2024-02" db="EMBL/GenBank/DDBJ databases">
        <authorList>
            <person name="Vignale AGUSTIN F."/>
            <person name="Sosa J E."/>
            <person name="Modenutti C."/>
        </authorList>
    </citation>
    <scope>NUCLEOTIDE SEQUENCE [LARGE SCALE GENOMIC DNA]</scope>
</reference>
<evidence type="ECO:0000313" key="2">
    <source>
        <dbReference type="EMBL" id="CAK9172690.1"/>
    </source>
</evidence>
<comment type="caution">
    <text evidence="2">The sequence shown here is derived from an EMBL/GenBank/DDBJ whole genome shotgun (WGS) entry which is preliminary data.</text>
</comment>
<dbReference type="Proteomes" id="UP001642360">
    <property type="component" value="Unassembled WGS sequence"/>
</dbReference>
<keyword evidence="1" id="KW-1133">Transmembrane helix</keyword>
<protein>
    <submittedName>
        <fullName evidence="2">Uncharacterized protein</fullName>
    </submittedName>
</protein>
<keyword evidence="3" id="KW-1185">Reference proteome</keyword>
<keyword evidence="1" id="KW-0812">Transmembrane</keyword>
<gene>
    <name evidence="2" type="ORF">ILEXP_LOCUS42359</name>
</gene>
<proteinExistence type="predicted"/>
<sequence>MGMEGLETFEEMTQKDLKPYKLSFLCVTGGETIGAWSKREDWCLIPRKLVLGYTEITLVWWIFLAVQVYWMNQRRAKAINIKRPIYVVELTVALLYGSPKQRSGKESC</sequence>
<dbReference type="AlphaFoldDB" id="A0ABC8TU30"/>
<accession>A0ABC8TU30</accession>
<organism evidence="2 3">
    <name type="scientific">Ilex paraguariensis</name>
    <name type="common">yerba mate</name>
    <dbReference type="NCBI Taxonomy" id="185542"/>
    <lineage>
        <taxon>Eukaryota</taxon>
        <taxon>Viridiplantae</taxon>
        <taxon>Streptophyta</taxon>
        <taxon>Embryophyta</taxon>
        <taxon>Tracheophyta</taxon>
        <taxon>Spermatophyta</taxon>
        <taxon>Magnoliopsida</taxon>
        <taxon>eudicotyledons</taxon>
        <taxon>Gunneridae</taxon>
        <taxon>Pentapetalae</taxon>
        <taxon>asterids</taxon>
        <taxon>campanulids</taxon>
        <taxon>Aquifoliales</taxon>
        <taxon>Aquifoliaceae</taxon>
        <taxon>Ilex</taxon>
    </lineage>
</organism>
<feature type="transmembrane region" description="Helical" evidence="1">
    <location>
        <begin position="50"/>
        <end position="70"/>
    </location>
</feature>
<keyword evidence="1" id="KW-0472">Membrane</keyword>
<dbReference type="EMBL" id="CAUOFW020006046">
    <property type="protein sequence ID" value="CAK9172690.1"/>
    <property type="molecule type" value="Genomic_DNA"/>
</dbReference>
<evidence type="ECO:0000313" key="3">
    <source>
        <dbReference type="Proteomes" id="UP001642360"/>
    </source>
</evidence>
<evidence type="ECO:0000256" key="1">
    <source>
        <dbReference type="SAM" id="Phobius"/>
    </source>
</evidence>
<name>A0ABC8TU30_9AQUA</name>